<dbReference type="Proteomes" id="UP001549366">
    <property type="component" value="Unassembled WGS sequence"/>
</dbReference>
<dbReference type="RefSeq" id="WP_354010691.1">
    <property type="nucleotide sequence ID" value="NZ_JBEWTA010000001.1"/>
</dbReference>
<keyword evidence="2" id="KW-1185">Reference proteome</keyword>
<reference evidence="1 2" key="1">
    <citation type="submission" date="2024-06" db="EMBL/GenBank/DDBJ databases">
        <title>Genomic Encyclopedia of Type Strains, Phase V (KMG-V): Genome sequencing to study the core and pangenomes of soil and plant-associated prokaryotes.</title>
        <authorList>
            <person name="Whitman W."/>
        </authorList>
    </citation>
    <scope>NUCLEOTIDE SEQUENCE [LARGE SCALE GENOMIC DNA]</scope>
    <source>
        <strain evidence="1 2">NE40</strain>
    </source>
</reference>
<gene>
    <name evidence="1" type="ORF">V5J35_001536</name>
</gene>
<organism evidence="1 2">
    <name type="scientific">Endozoicomonas lisbonensis</name>
    <dbReference type="NCBI Taxonomy" id="3120522"/>
    <lineage>
        <taxon>Bacteria</taxon>
        <taxon>Pseudomonadati</taxon>
        <taxon>Pseudomonadota</taxon>
        <taxon>Gammaproteobacteria</taxon>
        <taxon>Oceanospirillales</taxon>
        <taxon>Endozoicomonadaceae</taxon>
        <taxon>Endozoicomonas</taxon>
    </lineage>
</organism>
<sequence length="49" mass="5747">MESAAEPQSTLCDIMLHHVPLRQVDFLPDLLPANTIWQELWRQLLSLYL</sequence>
<protein>
    <submittedName>
        <fullName evidence="1">Uncharacterized protein</fullName>
    </submittedName>
</protein>
<evidence type="ECO:0000313" key="1">
    <source>
        <dbReference type="EMBL" id="MET4756344.1"/>
    </source>
</evidence>
<accession>A0ABV2SH00</accession>
<comment type="caution">
    <text evidence="1">The sequence shown here is derived from an EMBL/GenBank/DDBJ whole genome shotgun (WGS) entry which is preliminary data.</text>
</comment>
<evidence type="ECO:0000313" key="2">
    <source>
        <dbReference type="Proteomes" id="UP001549366"/>
    </source>
</evidence>
<name>A0ABV2SH00_9GAMM</name>
<proteinExistence type="predicted"/>
<dbReference type="EMBL" id="JBEWTB010000002">
    <property type="protein sequence ID" value="MET4756344.1"/>
    <property type="molecule type" value="Genomic_DNA"/>
</dbReference>